<dbReference type="CDD" id="cd00038">
    <property type="entry name" value="CAP_ED"/>
    <property type="match status" value="1"/>
</dbReference>
<dbReference type="SUPFAM" id="SSF51206">
    <property type="entry name" value="cAMP-binding domain-like"/>
    <property type="match status" value="1"/>
</dbReference>
<dbReference type="SUPFAM" id="SSF52833">
    <property type="entry name" value="Thioredoxin-like"/>
    <property type="match status" value="1"/>
</dbReference>
<organism evidence="8 9">
    <name type="scientific">Chrysophaeum taylorii</name>
    <dbReference type="NCBI Taxonomy" id="2483200"/>
    <lineage>
        <taxon>Eukaryota</taxon>
        <taxon>Sar</taxon>
        <taxon>Stramenopiles</taxon>
        <taxon>Ochrophyta</taxon>
        <taxon>Pelagophyceae</taxon>
        <taxon>Pelagomonadales</taxon>
        <taxon>Pelagomonadaceae</taxon>
        <taxon>Chrysophaeum</taxon>
    </lineage>
</organism>
<comment type="caution">
    <text evidence="8">The sequence shown here is derived from an EMBL/GenBank/DDBJ whole genome shotgun (WGS) entry which is preliminary data.</text>
</comment>
<evidence type="ECO:0000259" key="5">
    <source>
        <dbReference type="PROSITE" id="PS50042"/>
    </source>
</evidence>
<dbReference type="PANTHER" id="PTHR23050">
    <property type="entry name" value="CALCIUM BINDING PROTEIN"/>
    <property type="match status" value="1"/>
</dbReference>
<evidence type="ECO:0000259" key="6">
    <source>
        <dbReference type="PROSITE" id="PS50222"/>
    </source>
</evidence>
<dbReference type="Pfam" id="PF00085">
    <property type="entry name" value="Thioredoxin"/>
    <property type="match status" value="1"/>
</dbReference>
<dbReference type="SUPFAM" id="SSF47473">
    <property type="entry name" value="EF-hand"/>
    <property type="match status" value="1"/>
</dbReference>
<keyword evidence="9" id="KW-1185">Reference proteome</keyword>
<dbReference type="SMART" id="SM00054">
    <property type="entry name" value="EFh"/>
    <property type="match status" value="1"/>
</dbReference>
<dbReference type="InterPro" id="IPR018247">
    <property type="entry name" value="EF_Hand_1_Ca_BS"/>
</dbReference>
<comment type="similarity">
    <text evidence="1">Belongs to the centrin family.</text>
</comment>
<evidence type="ECO:0000313" key="8">
    <source>
        <dbReference type="EMBL" id="KAJ8601892.1"/>
    </source>
</evidence>
<dbReference type="InterPro" id="IPR002048">
    <property type="entry name" value="EF_hand_dom"/>
</dbReference>
<keyword evidence="2" id="KW-0677">Repeat</keyword>
<dbReference type="EMBL" id="JAQMWT010000398">
    <property type="protein sequence ID" value="KAJ8601892.1"/>
    <property type="molecule type" value="Genomic_DNA"/>
</dbReference>
<dbReference type="Gene3D" id="1.10.238.10">
    <property type="entry name" value="EF-hand"/>
    <property type="match status" value="2"/>
</dbReference>
<evidence type="ECO:0000313" key="9">
    <source>
        <dbReference type="Proteomes" id="UP001230188"/>
    </source>
</evidence>
<dbReference type="GO" id="GO:0043226">
    <property type="term" value="C:organelle"/>
    <property type="evidence" value="ECO:0007669"/>
    <property type="project" value="UniProtKB-ARBA"/>
</dbReference>
<gene>
    <name evidence="8" type="ORF">CTAYLR_002658</name>
</gene>
<dbReference type="InterPro" id="IPR000595">
    <property type="entry name" value="cNMP-bd_dom"/>
</dbReference>
<feature type="domain" description="Cyclic nucleotide-binding" evidence="5">
    <location>
        <begin position="218"/>
        <end position="333"/>
    </location>
</feature>
<dbReference type="InterPro" id="IPR011992">
    <property type="entry name" value="EF-hand-dom_pair"/>
</dbReference>
<accession>A0AAD7UBJ3</accession>
<feature type="domain" description="Thioredoxin" evidence="7">
    <location>
        <begin position="39"/>
        <end position="168"/>
    </location>
</feature>
<dbReference type="InterPro" id="IPR018488">
    <property type="entry name" value="cNMP-bd_CS"/>
</dbReference>
<evidence type="ECO:0000259" key="7">
    <source>
        <dbReference type="PROSITE" id="PS51352"/>
    </source>
</evidence>
<evidence type="ECO:0000256" key="4">
    <source>
        <dbReference type="SAM" id="MobiDB-lite"/>
    </source>
</evidence>
<dbReference type="Pfam" id="PF00027">
    <property type="entry name" value="cNMP_binding"/>
    <property type="match status" value="1"/>
</dbReference>
<protein>
    <recommendedName>
        <fullName evidence="10">Calmodulin</fullName>
    </recommendedName>
</protein>
<sequence length="566" mass="63044">MGWVPVPRPPARRWCASGWVPAPPPHRWNRRAAVEEAPTQKSQPPPPPTTIGVLESEADFVRAINATAGSDLIVIKFFAPWCRACRGLDPKYKRLSVEYAAKGGGVQFFELSHKTLASAEGGSEFLQKHEINVLPLIHMYARGQRVEAFPCGPRKIELLREKLERWHHFADREEAAPPPPPPPREEEPPPALPPLPVTASAQLSPDELRVAWSALEAGFRELGNDQLGALLAEARTATYESGDVLVAEGEIGRRFFVLLEGECDVYQQQVLTSENRLSGFSPDATRTAYGARTNVLARGAFFGERALVENRPRVASIVAATRVKALAVERSALADAGVLDYLQKSRRTEWGYERVAPPPAKTNQKPLSLDPLSVMQRLRLVRSVVRAFDQAASRSPAWGDEAEKAYRRHLVDQLTDQQRLEFEHTFDLLDKNNDGTINLDELRDLMRAFGRVDLQDADLTDMIDKANPELEGNAVLVKQDFIALMAQAEFSSMFLETFKLLDPAGHGWLEAEQLWRVLETLVGKSFHSDEKHLSALADRFGVDDGVIDYQAFVRILLMSPAALSFP</sequence>
<dbReference type="Pfam" id="PF00036">
    <property type="entry name" value="EF-hand_1"/>
    <property type="match status" value="1"/>
</dbReference>
<dbReference type="SMART" id="SM00100">
    <property type="entry name" value="cNMP"/>
    <property type="match status" value="1"/>
</dbReference>
<evidence type="ECO:0000256" key="1">
    <source>
        <dbReference type="ARBA" id="ARBA00005253"/>
    </source>
</evidence>
<dbReference type="PROSITE" id="PS51352">
    <property type="entry name" value="THIOREDOXIN_2"/>
    <property type="match status" value="1"/>
</dbReference>
<dbReference type="GO" id="GO:0005509">
    <property type="term" value="F:calcium ion binding"/>
    <property type="evidence" value="ECO:0007669"/>
    <property type="project" value="InterPro"/>
</dbReference>
<evidence type="ECO:0000256" key="2">
    <source>
        <dbReference type="ARBA" id="ARBA00022737"/>
    </source>
</evidence>
<evidence type="ECO:0008006" key="10">
    <source>
        <dbReference type="Google" id="ProtNLM"/>
    </source>
</evidence>
<keyword evidence="3" id="KW-0106">Calcium</keyword>
<dbReference type="AlphaFoldDB" id="A0AAD7UBJ3"/>
<reference evidence="8" key="1">
    <citation type="submission" date="2023-01" db="EMBL/GenBank/DDBJ databases">
        <title>Metagenome sequencing of chrysophaentin producing Chrysophaeum taylorii.</title>
        <authorList>
            <person name="Davison J."/>
            <person name="Bewley C."/>
        </authorList>
    </citation>
    <scope>NUCLEOTIDE SEQUENCE</scope>
    <source>
        <strain evidence="8">NIES-1699</strain>
    </source>
</reference>
<dbReference type="InterPro" id="IPR050145">
    <property type="entry name" value="Centrin_CML-like"/>
</dbReference>
<evidence type="ECO:0000256" key="3">
    <source>
        <dbReference type="ARBA" id="ARBA00022837"/>
    </source>
</evidence>
<proteinExistence type="inferred from homology"/>
<name>A0AAD7UBJ3_9STRA</name>
<dbReference type="PRINTS" id="PR00103">
    <property type="entry name" value="CAMPKINASE"/>
</dbReference>
<feature type="domain" description="EF-hand" evidence="6">
    <location>
        <begin position="417"/>
        <end position="452"/>
    </location>
</feature>
<dbReference type="InterPro" id="IPR036249">
    <property type="entry name" value="Thioredoxin-like_sf"/>
</dbReference>
<dbReference type="InterPro" id="IPR014710">
    <property type="entry name" value="RmlC-like_jellyroll"/>
</dbReference>
<dbReference type="FunFam" id="1.10.238.10:FF:000178">
    <property type="entry name" value="Calmodulin-2 A"/>
    <property type="match status" value="1"/>
</dbReference>
<dbReference type="Gene3D" id="2.60.120.10">
    <property type="entry name" value="Jelly Rolls"/>
    <property type="match status" value="1"/>
</dbReference>
<feature type="region of interest" description="Disordered" evidence="4">
    <location>
        <begin position="172"/>
        <end position="199"/>
    </location>
</feature>
<dbReference type="PROSITE" id="PS50042">
    <property type="entry name" value="CNMP_BINDING_3"/>
    <property type="match status" value="1"/>
</dbReference>
<dbReference type="PROSITE" id="PS00888">
    <property type="entry name" value="CNMP_BINDING_1"/>
    <property type="match status" value="1"/>
</dbReference>
<dbReference type="Gene3D" id="3.40.30.10">
    <property type="entry name" value="Glutaredoxin"/>
    <property type="match status" value="1"/>
</dbReference>
<dbReference type="CDD" id="cd00051">
    <property type="entry name" value="EFh"/>
    <property type="match status" value="1"/>
</dbReference>
<dbReference type="PROSITE" id="PS00018">
    <property type="entry name" value="EF_HAND_1"/>
    <property type="match status" value="1"/>
</dbReference>
<dbReference type="InterPro" id="IPR018490">
    <property type="entry name" value="cNMP-bd_dom_sf"/>
</dbReference>
<dbReference type="CDD" id="cd02947">
    <property type="entry name" value="TRX_family"/>
    <property type="match status" value="1"/>
</dbReference>
<dbReference type="Proteomes" id="UP001230188">
    <property type="component" value="Unassembled WGS sequence"/>
</dbReference>
<dbReference type="InterPro" id="IPR013766">
    <property type="entry name" value="Thioredoxin_domain"/>
</dbReference>
<dbReference type="PROSITE" id="PS50222">
    <property type="entry name" value="EF_HAND_2"/>
    <property type="match status" value="1"/>
</dbReference>